<dbReference type="AlphaFoldDB" id="A0A165NC35"/>
<dbReference type="Gene3D" id="3.90.640.10">
    <property type="entry name" value="Actin, Chain A, domain 4"/>
    <property type="match status" value="1"/>
</dbReference>
<dbReference type="STRING" id="1314781.A0A165NC35"/>
<reference evidence="1 2" key="1">
    <citation type="journal article" date="2016" name="Mol. Biol. Evol.">
        <title>Comparative Genomics of Early-Diverging Mushroom-Forming Fungi Provides Insights into the Origins of Lignocellulose Decay Capabilities.</title>
        <authorList>
            <person name="Nagy L.G."/>
            <person name="Riley R."/>
            <person name="Tritt A."/>
            <person name="Adam C."/>
            <person name="Daum C."/>
            <person name="Floudas D."/>
            <person name="Sun H."/>
            <person name="Yadav J.S."/>
            <person name="Pangilinan J."/>
            <person name="Larsson K.H."/>
            <person name="Matsuura K."/>
            <person name="Barry K."/>
            <person name="Labutti K."/>
            <person name="Kuo R."/>
            <person name="Ohm R.A."/>
            <person name="Bhattacharya S.S."/>
            <person name="Shirouzu T."/>
            <person name="Yoshinaga Y."/>
            <person name="Martin F.M."/>
            <person name="Grigoriev I.V."/>
            <person name="Hibbett D.S."/>
        </authorList>
    </citation>
    <scope>NUCLEOTIDE SEQUENCE [LARGE SCALE GENOMIC DNA]</scope>
    <source>
        <strain evidence="1 2">HHB12029</strain>
    </source>
</reference>
<dbReference type="EMBL" id="KV425900">
    <property type="protein sequence ID" value="KZW00531.1"/>
    <property type="molecule type" value="Genomic_DNA"/>
</dbReference>
<dbReference type="PANTHER" id="PTHR14187:SF5">
    <property type="entry name" value="HEAT SHOCK 70 KDA PROTEIN 12A"/>
    <property type="match status" value="1"/>
</dbReference>
<evidence type="ECO:0000313" key="2">
    <source>
        <dbReference type="Proteomes" id="UP000077266"/>
    </source>
</evidence>
<dbReference type="Gene3D" id="3.30.420.40">
    <property type="match status" value="2"/>
</dbReference>
<proteinExistence type="predicted"/>
<dbReference type="SUPFAM" id="SSF53067">
    <property type="entry name" value="Actin-like ATPase domain"/>
    <property type="match status" value="2"/>
</dbReference>
<gene>
    <name evidence="1" type="ORF">EXIGLDRAFT_639270</name>
</gene>
<keyword evidence="2" id="KW-1185">Reference proteome</keyword>
<dbReference type="PROSITE" id="PS00297">
    <property type="entry name" value="HSP70_1"/>
    <property type="match status" value="1"/>
</dbReference>
<evidence type="ECO:0000313" key="1">
    <source>
        <dbReference type="EMBL" id="KZW00531.1"/>
    </source>
</evidence>
<accession>A0A165NC35</accession>
<evidence type="ECO:0008006" key="3">
    <source>
        <dbReference type="Google" id="ProtNLM"/>
    </source>
</evidence>
<dbReference type="InterPro" id="IPR018181">
    <property type="entry name" value="Heat_shock_70_CS"/>
</dbReference>
<name>A0A165NC35_EXIGL</name>
<dbReference type="CDD" id="cd10170">
    <property type="entry name" value="ASKHA_NBD_HSP70"/>
    <property type="match status" value="1"/>
</dbReference>
<organism evidence="1 2">
    <name type="scientific">Exidia glandulosa HHB12029</name>
    <dbReference type="NCBI Taxonomy" id="1314781"/>
    <lineage>
        <taxon>Eukaryota</taxon>
        <taxon>Fungi</taxon>
        <taxon>Dikarya</taxon>
        <taxon>Basidiomycota</taxon>
        <taxon>Agaricomycotina</taxon>
        <taxon>Agaricomycetes</taxon>
        <taxon>Auriculariales</taxon>
        <taxon>Exidiaceae</taxon>
        <taxon>Exidia</taxon>
    </lineage>
</organism>
<dbReference type="OrthoDB" id="2963168at2759"/>
<protein>
    <recommendedName>
        <fullName evidence="3">Actin-like ATPase domain-containing protein</fullName>
    </recommendedName>
</protein>
<dbReference type="InterPro" id="IPR043129">
    <property type="entry name" value="ATPase_NBD"/>
</dbReference>
<dbReference type="InParanoid" id="A0A165NC35"/>
<sequence length="600" mass="66702">MTGSETYAGDEKLIFGIDLGTTMSAVSFCHLQVGAQPRVRLVTKWPGQEDAAGDCKLPSLVRYNTAGEPVAFGADALENAAGIDGTLARWFKLHLHPQSMKTTGTNTLEIPPLPEGVPLKQVYAHFLNYLYSHSTAFFRDNSHDGPSIWERLQDSIEIVLAVPNGWDTPQQGFLRDAVVLAGILPEGHAPRRLQFVSEAEASVHFALQHSEGERWLRPGTNFAVLDAGGSTVDTTLYRCTAITPKLQLEEVTASECVQAGSVFVDRDAEKMLRLKLKESKFSGDEYIQEMMEVFEKKTKRKFDGSADQSVIAFGRARDNDPACNISKGRITLTSDEVALTYQGVIYDIHESFERVLERADKFCDAHLMVGGFSESPYLRKTLRERNSHRGMQIVSIDDGTKKAAAEGATLWYLRQTVVARAARAYFGTNMTTPFLATDSMHQERAHTKFTDPDGVIRIGPLLSVWCSKNEIIRGDESRSFDYCRMYPSDTFEASQLAGFEMQIYACDNNVRPYWLYDATNVKTNDHLASGTRPVCKIVGDLSNLRSSMKLLNGLGGKKYYKVDYTVEVFFGQTALCAELTWQDNGVTKKGPLTLIPDSVL</sequence>
<dbReference type="PANTHER" id="PTHR14187">
    <property type="entry name" value="ALPHA KINASE/ELONGATION FACTOR 2 KINASE"/>
    <property type="match status" value="1"/>
</dbReference>
<dbReference type="Proteomes" id="UP000077266">
    <property type="component" value="Unassembled WGS sequence"/>
</dbReference>